<dbReference type="HOGENOM" id="CLU_3005606_0_0_0"/>
<keyword evidence="2" id="KW-1185">Reference proteome</keyword>
<protein>
    <submittedName>
        <fullName evidence="1">Uncharacterized protein</fullName>
    </submittedName>
</protein>
<reference evidence="1 2" key="1">
    <citation type="journal article" date="2010" name="Proc. Natl. Acad. Sci. U.S.A.">
        <title>A Nitrospira metagenome illuminates the physiology and evolution of globally important nitrite-oxidizing bacteria.</title>
        <authorList>
            <person name="Lucker S."/>
            <person name="Wagner M."/>
            <person name="Maixner F."/>
            <person name="Pelletier E."/>
            <person name="Koch H."/>
            <person name="Vacherie B."/>
            <person name="Rattei T."/>
            <person name="Sinninghe Damste J."/>
            <person name="Spieck E."/>
            <person name="Le Paslier D."/>
            <person name="Daims H."/>
        </authorList>
    </citation>
    <scope>NUCLEOTIDE SEQUENCE [LARGE SCALE GENOMIC DNA]</scope>
</reference>
<organism evidence="1 2">
    <name type="scientific">Nitrospira defluvii</name>
    <dbReference type="NCBI Taxonomy" id="330214"/>
    <lineage>
        <taxon>Bacteria</taxon>
        <taxon>Pseudomonadati</taxon>
        <taxon>Nitrospirota</taxon>
        <taxon>Nitrospiria</taxon>
        <taxon>Nitrospirales</taxon>
        <taxon>Nitrospiraceae</taxon>
        <taxon>Nitrospira</taxon>
    </lineage>
</organism>
<sequence>MDLNERGDVGRAQWEIKQVPSLGKNGNGEDGERARKYCARPMRAVKAPCLLPLRRW</sequence>
<gene>
    <name evidence="1" type="ORF">NIDE3634</name>
</gene>
<dbReference type="Proteomes" id="UP000001660">
    <property type="component" value="Chromosome"/>
</dbReference>
<dbReference type="EMBL" id="FP929003">
    <property type="protein sequence ID" value="CBK43313.1"/>
    <property type="molecule type" value="Genomic_DNA"/>
</dbReference>
<evidence type="ECO:0000313" key="1">
    <source>
        <dbReference type="EMBL" id="CBK43313.1"/>
    </source>
</evidence>
<dbReference type="KEGG" id="nde:NIDE3634"/>
<dbReference type="AlphaFoldDB" id="D8PJ76"/>
<accession>D8PJ76</accession>
<name>D8PJ76_9BACT</name>
<evidence type="ECO:0000313" key="2">
    <source>
        <dbReference type="Proteomes" id="UP000001660"/>
    </source>
</evidence>
<proteinExistence type="predicted"/>